<dbReference type="AlphaFoldDB" id="A0A165G7Z3"/>
<protein>
    <submittedName>
        <fullName evidence="1">Uncharacterized protein</fullName>
    </submittedName>
</protein>
<accession>A0A165G7Z3</accession>
<dbReference type="GeneID" id="63825169"/>
<sequence>MLDCGSIAVAIVQRQVTVVQSIRQHGLRERWVDVLTFRPLGERIFLVSDVPSARIPTTAILTIYPSEDDPRAPTKGILELPPKAFSEYLELSGRMQKKYEDMYNTWLTRSST</sequence>
<reference evidence="1 2" key="1">
    <citation type="journal article" date="2016" name="Mol. Biol. Evol.">
        <title>Comparative Genomics of Early-Diverging Mushroom-Forming Fungi Provides Insights into the Origins of Lignocellulose Decay Capabilities.</title>
        <authorList>
            <person name="Nagy L.G."/>
            <person name="Riley R."/>
            <person name="Tritt A."/>
            <person name="Adam C."/>
            <person name="Daum C."/>
            <person name="Floudas D."/>
            <person name="Sun H."/>
            <person name="Yadav J.S."/>
            <person name="Pangilinan J."/>
            <person name="Larsson K.H."/>
            <person name="Matsuura K."/>
            <person name="Barry K."/>
            <person name="Labutti K."/>
            <person name="Kuo R."/>
            <person name="Ohm R.A."/>
            <person name="Bhattacharya S.S."/>
            <person name="Shirouzu T."/>
            <person name="Yoshinaga Y."/>
            <person name="Martin F.M."/>
            <person name="Grigoriev I.V."/>
            <person name="Hibbett D.S."/>
        </authorList>
    </citation>
    <scope>NUCLEOTIDE SEQUENCE [LARGE SCALE GENOMIC DNA]</scope>
    <source>
        <strain evidence="1 2">93-53</strain>
    </source>
</reference>
<dbReference type="Proteomes" id="UP000076871">
    <property type="component" value="Unassembled WGS sequence"/>
</dbReference>
<organism evidence="1 2">
    <name type="scientific">Laetiporus sulphureus 93-53</name>
    <dbReference type="NCBI Taxonomy" id="1314785"/>
    <lineage>
        <taxon>Eukaryota</taxon>
        <taxon>Fungi</taxon>
        <taxon>Dikarya</taxon>
        <taxon>Basidiomycota</taxon>
        <taxon>Agaricomycotina</taxon>
        <taxon>Agaricomycetes</taxon>
        <taxon>Polyporales</taxon>
        <taxon>Laetiporus</taxon>
    </lineage>
</organism>
<dbReference type="OrthoDB" id="3212455at2759"/>
<dbReference type="RefSeq" id="XP_040767694.1">
    <property type="nucleotide sequence ID" value="XM_040908140.1"/>
</dbReference>
<dbReference type="STRING" id="1314785.A0A165G7Z3"/>
<dbReference type="InParanoid" id="A0A165G7Z3"/>
<keyword evidence="2" id="KW-1185">Reference proteome</keyword>
<name>A0A165G7Z3_9APHY</name>
<proteinExistence type="predicted"/>
<gene>
    <name evidence="1" type="ORF">LAESUDRAFT_722112</name>
</gene>
<dbReference type="EMBL" id="KV427610">
    <property type="protein sequence ID" value="KZT09954.1"/>
    <property type="molecule type" value="Genomic_DNA"/>
</dbReference>
<evidence type="ECO:0000313" key="2">
    <source>
        <dbReference type="Proteomes" id="UP000076871"/>
    </source>
</evidence>
<evidence type="ECO:0000313" key="1">
    <source>
        <dbReference type="EMBL" id="KZT09954.1"/>
    </source>
</evidence>